<keyword evidence="4" id="KW-0472">Membrane</keyword>
<proteinExistence type="predicted"/>
<dbReference type="STRING" id="296587.C1DZ03"/>
<dbReference type="eggNOG" id="ENOG502QTMX">
    <property type="taxonomic scope" value="Eukaryota"/>
</dbReference>
<dbReference type="Pfam" id="PF04357">
    <property type="entry name" value="TamB"/>
    <property type="match status" value="1"/>
</dbReference>
<evidence type="ECO:0000256" key="5">
    <source>
        <dbReference type="SAM" id="MobiDB-lite"/>
    </source>
</evidence>
<organism evidence="7 8">
    <name type="scientific">Micromonas commoda (strain RCC299 / NOUM17 / CCMP2709)</name>
    <name type="common">Picoplanktonic green alga</name>
    <dbReference type="NCBI Taxonomy" id="296587"/>
    <lineage>
        <taxon>Eukaryota</taxon>
        <taxon>Viridiplantae</taxon>
        <taxon>Chlorophyta</taxon>
        <taxon>Mamiellophyceae</taxon>
        <taxon>Mamiellales</taxon>
        <taxon>Mamiellaceae</taxon>
        <taxon>Micromonas</taxon>
    </lineage>
</organism>
<sequence length="1008" mass="106950">LAPRLTGEIEASKEGASINARGRADELLRVELDIPAVDSMQRTGDPTEGPQPSVSVSIRRGLLRADLDASDGRGELDIAGLRLDDLELASLRGRVERGKISMDLRERHGKATLRVQQPRLSGVQGEVLDADASWDGRIVRLERAALDQRRSLYTLQGEHCLDDEIGNETTVSEATLTGIVDQEPKSVPLAIEMEPGSWRLLLAVPQADVEEMLPAVRLAAALREGATPLEYTRAKDHFLGAVRRIAIRASEELGRQLDEAAAAAAAEQRVVLKESTGATDGRAPADDAPMQLPGLQDLHGAWRGTVEVKGVNFADQVSSVDFNVSGDGWSWGPYEVQSLEAQGNVDAVEGLQMRRFELRSDGAVVKIDGNLFGEVQNAAFAVIDLPAQRLAPMIHHITSAASASAGAPPPPPPPLPPIAGTLFVSGDIGGSVSSPTGSFRANLSEGRIGPVRLGHANAAAEVTEARTARFNAEANPAANNKRGAAQVTPGHLRLSGVIPLPDAEDRSVVVDWSVQDGGMQLISALSAPSLMQGGPVEWQEGGADITLAVRGTLADPVYDGAAVITRAKIVSPMLARPLYPVNANIRIQRNTLYADHFDAKCGPRGSIKVRGAVPVLQTRRNGGETWEGLVARADVQGGIRAEATGIDVRARAAYSGRLDADMVIKGTLLEPEVGGSLRLSKGTAFIQPNANQPAGGAAVTSGDAASRAGSGAVGFGNREAKRGLAGFLQRSTPPGSPSAKGDKGTEERPPLRFRGLRLMVGPELSAVYPFVLNFGVSGEVEINGVADPVLIRPSGVINFERGDINLVATQVRLSREHPNRAVFVPEHGMDPTLDVSLVGADLRALVQGKVSNWADNLVITRGSGAARDAAVAEAARIFEGQLAESLLEQDGQLAFSNLAASTVATLMPKIETGGQLGKARWRVTTAPSIPGLLSLDPSTDPFSNISQINLGSDWELMLGDSLQATMSRKLKESEMQTKFALVYKLTDKLRMQLNSESSTETRLLFEFT</sequence>
<dbReference type="GO" id="GO:0009306">
    <property type="term" value="P:protein secretion"/>
    <property type="evidence" value="ECO:0007669"/>
    <property type="project" value="InterPro"/>
</dbReference>
<evidence type="ECO:0000259" key="6">
    <source>
        <dbReference type="Pfam" id="PF04357"/>
    </source>
</evidence>
<dbReference type="GeneID" id="8241454"/>
<dbReference type="OMA" id="NTLYADH"/>
<feature type="non-terminal residue" evidence="7">
    <location>
        <position position="1"/>
    </location>
</feature>
<dbReference type="GO" id="GO:0005886">
    <property type="term" value="C:plasma membrane"/>
    <property type="evidence" value="ECO:0007669"/>
    <property type="project" value="InterPro"/>
</dbReference>
<evidence type="ECO:0000256" key="3">
    <source>
        <dbReference type="ARBA" id="ARBA00022989"/>
    </source>
</evidence>
<evidence type="ECO:0000256" key="4">
    <source>
        <dbReference type="ARBA" id="ARBA00023136"/>
    </source>
</evidence>
<evidence type="ECO:0000256" key="2">
    <source>
        <dbReference type="ARBA" id="ARBA00022692"/>
    </source>
</evidence>
<protein>
    <recommendedName>
        <fullName evidence="6">Translocation and assembly module TamB C-terminal domain-containing protein</fullName>
    </recommendedName>
</protein>
<dbReference type="OrthoDB" id="1386367at2759"/>
<name>C1DZ03_MICCC</name>
<feature type="non-terminal residue" evidence="7">
    <location>
        <position position="1008"/>
    </location>
</feature>
<dbReference type="Proteomes" id="UP000002009">
    <property type="component" value="Chromosome 2"/>
</dbReference>
<dbReference type="InParanoid" id="C1DZ03"/>
<dbReference type="PANTHER" id="PTHR34457:SF3">
    <property type="entry name" value="PROTEIN TIC236, CHLOROPLASTIC"/>
    <property type="match status" value="1"/>
</dbReference>
<reference evidence="7 8" key="1">
    <citation type="journal article" date="2009" name="Science">
        <title>Green evolution and dynamic adaptations revealed by genomes of the marine picoeukaryotes Micromonas.</title>
        <authorList>
            <person name="Worden A.Z."/>
            <person name="Lee J.H."/>
            <person name="Mock T."/>
            <person name="Rouze P."/>
            <person name="Simmons M.P."/>
            <person name="Aerts A.L."/>
            <person name="Allen A.E."/>
            <person name="Cuvelier M.L."/>
            <person name="Derelle E."/>
            <person name="Everett M.V."/>
            <person name="Foulon E."/>
            <person name="Grimwood J."/>
            <person name="Gundlach H."/>
            <person name="Henrissat B."/>
            <person name="Napoli C."/>
            <person name="McDonald S.M."/>
            <person name="Parker M.S."/>
            <person name="Rombauts S."/>
            <person name="Salamov A."/>
            <person name="Von Dassow P."/>
            <person name="Badger J.H."/>
            <person name="Coutinho P.M."/>
            <person name="Demir E."/>
            <person name="Dubchak I."/>
            <person name="Gentemann C."/>
            <person name="Eikrem W."/>
            <person name="Gready J.E."/>
            <person name="John U."/>
            <person name="Lanier W."/>
            <person name="Lindquist E.A."/>
            <person name="Lucas S."/>
            <person name="Mayer K.F."/>
            <person name="Moreau H."/>
            <person name="Not F."/>
            <person name="Otillar R."/>
            <person name="Panaud O."/>
            <person name="Pangilinan J."/>
            <person name="Paulsen I."/>
            <person name="Piegu B."/>
            <person name="Poliakov A."/>
            <person name="Robbens S."/>
            <person name="Schmutz J."/>
            <person name="Toulza E."/>
            <person name="Wyss T."/>
            <person name="Zelensky A."/>
            <person name="Zhou K."/>
            <person name="Armbrust E.V."/>
            <person name="Bhattacharya D."/>
            <person name="Goodenough U.W."/>
            <person name="Van de Peer Y."/>
            <person name="Grigoriev I.V."/>
        </authorList>
    </citation>
    <scope>NUCLEOTIDE SEQUENCE [LARGE SCALE GENOMIC DNA]</scope>
    <source>
        <strain evidence="8">RCC299 / NOUM17</strain>
    </source>
</reference>
<dbReference type="InterPro" id="IPR053022">
    <property type="entry name" value="Chloroplast_translocon_comp"/>
</dbReference>
<comment type="subcellular location">
    <subcellularLocation>
        <location evidence="1">Membrane</location>
        <topology evidence="1">Single-pass membrane protein</topology>
    </subcellularLocation>
</comment>
<accession>C1DZ03</accession>
<dbReference type="KEGG" id="mis:MICPUN_65319"/>
<evidence type="ECO:0000256" key="1">
    <source>
        <dbReference type="ARBA" id="ARBA00004167"/>
    </source>
</evidence>
<feature type="compositionally biased region" description="Basic and acidic residues" evidence="5">
    <location>
        <begin position="740"/>
        <end position="750"/>
    </location>
</feature>
<gene>
    <name evidence="7" type="ORF">MICPUN_65319</name>
</gene>
<dbReference type="RefSeq" id="XP_002499772.1">
    <property type="nucleotide sequence ID" value="XM_002499726.1"/>
</dbReference>
<dbReference type="InterPro" id="IPR007452">
    <property type="entry name" value="TamB_C"/>
</dbReference>
<keyword evidence="3" id="KW-1133">Transmembrane helix</keyword>
<dbReference type="PANTHER" id="PTHR34457">
    <property type="entry name" value="EMBRYO DEFECTIVE 2410"/>
    <property type="match status" value="1"/>
</dbReference>
<dbReference type="AlphaFoldDB" id="C1DZ03"/>
<feature type="domain" description="Translocation and assembly module TamB C-terminal" evidence="6">
    <location>
        <begin position="633"/>
        <end position="999"/>
    </location>
</feature>
<dbReference type="EMBL" id="CP001323">
    <property type="protein sequence ID" value="ACO61030.1"/>
    <property type="molecule type" value="Genomic_DNA"/>
</dbReference>
<feature type="region of interest" description="Disordered" evidence="5">
    <location>
        <begin position="726"/>
        <end position="750"/>
    </location>
</feature>
<evidence type="ECO:0000313" key="7">
    <source>
        <dbReference type="EMBL" id="ACO61030.1"/>
    </source>
</evidence>
<keyword evidence="2" id="KW-0812">Transmembrane</keyword>
<keyword evidence="8" id="KW-1185">Reference proteome</keyword>
<evidence type="ECO:0000313" key="8">
    <source>
        <dbReference type="Proteomes" id="UP000002009"/>
    </source>
</evidence>